<evidence type="ECO:0008006" key="4">
    <source>
        <dbReference type="Google" id="ProtNLM"/>
    </source>
</evidence>
<feature type="signal peptide" evidence="1">
    <location>
        <begin position="1"/>
        <end position="18"/>
    </location>
</feature>
<feature type="chain" id="PRO_5011507752" description="Sporulation related domain-containing protein" evidence="1">
    <location>
        <begin position="19"/>
        <end position="121"/>
    </location>
</feature>
<dbReference type="Proteomes" id="UP000198820">
    <property type="component" value="Unassembled WGS sequence"/>
</dbReference>
<sequence length="121" mass="14185">MKYLFCFLFIYSSFTVFSQSEIKGENARLVQELSSTKSKLESRFQLKSVYKIQVFSGSIQQAKKVKNDYDQLALDFSSMIFYESPNYKVWIGSFRTKLDADRAFLELKNDFPHAFVFQPGR</sequence>
<evidence type="ECO:0000313" key="2">
    <source>
        <dbReference type="EMBL" id="SEA65149.1"/>
    </source>
</evidence>
<gene>
    <name evidence="2" type="ORF">SAMN05421540_10927</name>
</gene>
<name>A0A1H4CY51_9FLAO</name>
<evidence type="ECO:0000313" key="3">
    <source>
        <dbReference type="Proteomes" id="UP000198820"/>
    </source>
</evidence>
<protein>
    <recommendedName>
        <fullName evidence="4">Sporulation related domain-containing protein</fullName>
    </recommendedName>
</protein>
<accession>A0A1H4CY51</accession>
<dbReference type="AlphaFoldDB" id="A0A1H4CY51"/>
<dbReference type="RefSeq" id="WP_093244852.1">
    <property type="nucleotide sequence ID" value="NZ_FNQF01000009.1"/>
</dbReference>
<keyword evidence="3" id="KW-1185">Reference proteome</keyword>
<organism evidence="2 3">
    <name type="scientific">Psychroflexus halocasei</name>
    <dbReference type="NCBI Taxonomy" id="908615"/>
    <lineage>
        <taxon>Bacteria</taxon>
        <taxon>Pseudomonadati</taxon>
        <taxon>Bacteroidota</taxon>
        <taxon>Flavobacteriia</taxon>
        <taxon>Flavobacteriales</taxon>
        <taxon>Flavobacteriaceae</taxon>
        <taxon>Psychroflexus</taxon>
    </lineage>
</organism>
<dbReference type="STRING" id="908615.SAMN05421540_10927"/>
<keyword evidence="1" id="KW-0732">Signal</keyword>
<dbReference type="EMBL" id="FNQF01000009">
    <property type="protein sequence ID" value="SEA65149.1"/>
    <property type="molecule type" value="Genomic_DNA"/>
</dbReference>
<evidence type="ECO:0000256" key="1">
    <source>
        <dbReference type="SAM" id="SignalP"/>
    </source>
</evidence>
<proteinExistence type="predicted"/>
<reference evidence="2 3" key="1">
    <citation type="submission" date="2016-10" db="EMBL/GenBank/DDBJ databases">
        <authorList>
            <person name="de Groot N.N."/>
        </authorList>
    </citation>
    <scope>NUCLEOTIDE SEQUENCE [LARGE SCALE GENOMIC DNA]</scope>
    <source>
        <strain evidence="2 3">DSM 23581</strain>
    </source>
</reference>